<dbReference type="RefSeq" id="WP_081927606.1">
    <property type="nucleotide sequence ID" value="NZ_JGYW01000007.1"/>
</dbReference>
<keyword evidence="13" id="KW-1185">Reference proteome</keyword>
<keyword evidence="7" id="KW-0233">DNA recombination</keyword>
<dbReference type="InterPro" id="IPR051399">
    <property type="entry name" value="RNA-guided_DNA_endo/Transpos"/>
</dbReference>
<evidence type="ECO:0000256" key="4">
    <source>
        <dbReference type="ARBA" id="ARBA00022723"/>
    </source>
</evidence>
<evidence type="ECO:0000256" key="5">
    <source>
        <dbReference type="ARBA" id="ARBA00022833"/>
    </source>
</evidence>
<dbReference type="GO" id="GO:0006310">
    <property type="term" value="P:DNA recombination"/>
    <property type="evidence" value="ECO:0007669"/>
    <property type="project" value="UniProtKB-KW"/>
</dbReference>
<reference evidence="12 13" key="1">
    <citation type="submission" date="2014-03" db="EMBL/GenBank/DDBJ databases">
        <title>Genomics of Bifidobacteria.</title>
        <authorList>
            <person name="Ventura M."/>
            <person name="Milani C."/>
            <person name="Lugli G.A."/>
        </authorList>
    </citation>
    <scope>NUCLEOTIDE SEQUENCE [LARGE SCALE GENOMIC DNA]</scope>
    <source>
        <strain evidence="12 13">LMG 11596</strain>
    </source>
</reference>
<evidence type="ECO:0000256" key="6">
    <source>
        <dbReference type="ARBA" id="ARBA00023125"/>
    </source>
</evidence>
<feature type="domain" description="Cas12f1-like TNB" evidence="10">
    <location>
        <begin position="316"/>
        <end position="383"/>
    </location>
</feature>
<dbReference type="GO" id="GO:0003677">
    <property type="term" value="F:DNA binding"/>
    <property type="evidence" value="ECO:0007669"/>
    <property type="project" value="UniProtKB-KW"/>
</dbReference>
<dbReference type="Pfam" id="PF12323">
    <property type="entry name" value="HTH_OrfB_IS605"/>
    <property type="match status" value="1"/>
</dbReference>
<evidence type="ECO:0000313" key="12">
    <source>
        <dbReference type="EMBL" id="KFI58309.1"/>
    </source>
</evidence>
<keyword evidence="4" id="KW-0479">Metal-binding</keyword>
<dbReference type="InterPro" id="IPR001959">
    <property type="entry name" value="Transposase"/>
</dbReference>
<dbReference type="GO" id="GO:0046872">
    <property type="term" value="F:metal ion binding"/>
    <property type="evidence" value="ECO:0007669"/>
    <property type="project" value="UniProtKB-KW"/>
</dbReference>
<feature type="domain" description="Transposase putative helix-turn-helix" evidence="11">
    <location>
        <begin position="6"/>
        <end position="51"/>
    </location>
</feature>
<dbReference type="PANTHER" id="PTHR30405:SF25">
    <property type="entry name" value="RNA-GUIDED DNA ENDONUCLEASE INSQ-RELATED"/>
    <property type="match status" value="1"/>
</dbReference>
<comment type="similarity">
    <text evidence="2">In the N-terminal section; belongs to the transposase 2 family.</text>
</comment>
<comment type="similarity">
    <text evidence="1">In the C-terminal section; belongs to the transposase 35 family.</text>
</comment>
<feature type="domain" description="Probable transposase IS891/IS1136/IS1341" evidence="9">
    <location>
        <begin position="170"/>
        <end position="282"/>
    </location>
</feature>
<dbReference type="InterPro" id="IPR021027">
    <property type="entry name" value="Transposase_put_HTH"/>
</dbReference>
<keyword evidence="5" id="KW-0862">Zinc</keyword>
<dbReference type="NCBIfam" id="NF040570">
    <property type="entry name" value="guided_TnpB"/>
    <property type="match status" value="1"/>
</dbReference>
<dbReference type="Pfam" id="PF01385">
    <property type="entry name" value="OrfB_IS605"/>
    <property type="match status" value="1"/>
</dbReference>
<evidence type="ECO:0000313" key="13">
    <source>
        <dbReference type="Proteomes" id="UP000029074"/>
    </source>
</evidence>
<keyword evidence="3" id="KW-0815">Transposition</keyword>
<dbReference type="InterPro" id="IPR010095">
    <property type="entry name" value="Cas12f1-like_TNB"/>
</dbReference>
<evidence type="ECO:0000259" key="11">
    <source>
        <dbReference type="Pfam" id="PF12323"/>
    </source>
</evidence>
<proteinExistence type="inferred from homology"/>
<accession>A0A087AHQ9</accession>
<keyword evidence="6" id="KW-0238">DNA-binding</keyword>
<dbReference type="PANTHER" id="PTHR30405">
    <property type="entry name" value="TRANSPOSASE"/>
    <property type="match status" value="1"/>
</dbReference>
<gene>
    <name evidence="12" type="ORF">BGLCM_1256</name>
</gene>
<organism evidence="12 13">
    <name type="scientific">Bifidobacterium gallicum DSM 20093 = LMG 11596</name>
    <dbReference type="NCBI Taxonomy" id="561180"/>
    <lineage>
        <taxon>Bacteria</taxon>
        <taxon>Bacillati</taxon>
        <taxon>Actinomycetota</taxon>
        <taxon>Actinomycetes</taxon>
        <taxon>Bifidobacteriales</taxon>
        <taxon>Bifidobacteriaceae</taxon>
        <taxon>Bifidobacterium</taxon>
    </lineage>
</organism>
<sequence>MGADGMVRRAYKYRFYPTPGQENLLRRTIGCCRLVYNKALAARTEAWTARRESVSYNQTSTMLTGWKKTEELAFLREVSSVALQQSLRHLQAAFSNFFDGTADYPRFKKKSRGGAATFVRSAFTWDGRTLRLAKMDKPLDIHWSRPLPDGAYPVNVTISLDSAGRWHVSILVEEHVTALPKAEGKVGVDMGVESFATLSTGEKIDNPGLRKRNAKRLGKAQRDLARKRKGSNNHRRAMLKAARIQARIADRRKDFLHKLSTRIVRENQTVVIEDLAVKNMSRRCKPETDPANPGHYLSNGQTAKRALNRGITDAGWRMFRTMLEYKAAWYGRDIVVIDRWYPSSQICSTCGKNTGRKPLNVRAWTCPHCHTTHDRDVNAAKNILAAGLAVNVCGDQRKHHNN</sequence>
<evidence type="ECO:0000259" key="9">
    <source>
        <dbReference type="Pfam" id="PF01385"/>
    </source>
</evidence>
<dbReference type="Pfam" id="PF07282">
    <property type="entry name" value="Cas12f1-like_TNB"/>
    <property type="match status" value="1"/>
</dbReference>
<evidence type="ECO:0000256" key="7">
    <source>
        <dbReference type="ARBA" id="ARBA00023172"/>
    </source>
</evidence>
<comment type="caution">
    <text evidence="12">The sequence shown here is derived from an EMBL/GenBank/DDBJ whole genome shotgun (WGS) entry which is preliminary data.</text>
</comment>
<dbReference type="EMBL" id="JGYW01000007">
    <property type="protein sequence ID" value="KFI58309.1"/>
    <property type="molecule type" value="Genomic_DNA"/>
</dbReference>
<protein>
    <submittedName>
        <fullName evidence="12">Transposase</fullName>
    </submittedName>
</protein>
<evidence type="ECO:0000256" key="8">
    <source>
        <dbReference type="SAM" id="MobiDB-lite"/>
    </source>
</evidence>
<evidence type="ECO:0000256" key="2">
    <source>
        <dbReference type="ARBA" id="ARBA00011044"/>
    </source>
</evidence>
<dbReference type="AlphaFoldDB" id="A0A087AHQ9"/>
<name>A0A087AHQ9_9BIFI</name>
<evidence type="ECO:0000256" key="1">
    <source>
        <dbReference type="ARBA" id="ARBA00008761"/>
    </source>
</evidence>
<feature type="region of interest" description="Disordered" evidence="8">
    <location>
        <begin position="214"/>
        <end position="235"/>
    </location>
</feature>
<dbReference type="Proteomes" id="UP000029074">
    <property type="component" value="Unassembled WGS sequence"/>
</dbReference>
<evidence type="ECO:0000259" key="10">
    <source>
        <dbReference type="Pfam" id="PF07282"/>
    </source>
</evidence>
<dbReference type="GO" id="GO:0032196">
    <property type="term" value="P:transposition"/>
    <property type="evidence" value="ECO:0007669"/>
    <property type="project" value="UniProtKB-KW"/>
</dbReference>
<evidence type="ECO:0000256" key="3">
    <source>
        <dbReference type="ARBA" id="ARBA00022578"/>
    </source>
</evidence>